<reference evidence="3" key="1">
    <citation type="submission" date="2016-10" db="EMBL/GenBank/DDBJ databases">
        <authorList>
            <person name="Varghese N."/>
            <person name="Submissions S."/>
        </authorList>
    </citation>
    <scope>NUCLEOTIDE SEQUENCE [LARGE SCALE GENOMIC DNA]</scope>
    <source>
        <strain evidence="3">DSM 15310</strain>
    </source>
</reference>
<keyword evidence="3" id="KW-1185">Reference proteome</keyword>
<dbReference type="EMBL" id="FOHS01000005">
    <property type="protein sequence ID" value="SET97904.1"/>
    <property type="molecule type" value="Genomic_DNA"/>
</dbReference>
<dbReference type="SMART" id="SM00028">
    <property type="entry name" value="TPR"/>
    <property type="match status" value="4"/>
</dbReference>
<dbReference type="OrthoDB" id="1523318at2"/>
<accession>A0A1I0ILG8</accession>
<gene>
    <name evidence="2" type="ORF">SAMN04487998_3373</name>
</gene>
<evidence type="ECO:0008006" key="4">
    <source>
        <dbReference type="Google" id="ProtNLM"/>
    </source>
</evidence>
<dbReference type="Proteomes" id="UP000198697">
    <property type="component" value="Unassembled WGS sequence"/>
</dbReference>
<proteinExistence type="predicted"/>
<dbReference type="AlphaFoldDB" id="A0A1I0ILG8"/>
<feature type="repeat" description="TPR" evidence="1">
    <location>
        <begin position="427"/>
        <end position="460"/>
    </location>
</feature>
<name>A0A1I0ILG8_9BACT</name>
<dbReference type="SUPFAM" id="SSF48452">
    <property type="entry name" value="TPR-like"/>
    <property type="match status" value="1"/>
</dbReference>
<dbReference type="PROSITE" id="PS50005">
    <property type="entry name" value="TPR"/>
    <property type="match status" value="1"/>
</dbReference>
<evidence type="ECO:0000313" key="3">
    <source>
        <dbReference type="Proteomes" id="UP000198697"/>
    </source>
</evidence>
<organism evidence="2 3">
    <name type="scientific">Hymenobacter actinosclerus</name>
    <dbReference type="NCBI Taxonomy" id="82805"/>
    <lineage>
        <taxon>Bacteria</taxon>
        <taxon>Pseudomonadati</taxon>
        <taxon>Bacteroidota</taxon>
        <taxon>Cytophagia</taxon>
        <taxon>Cytophagales</taxon>
        <taxon>Hymenobacteraceae</taxon>
        <taxon>Hymenobacter</taxon>
    </lineage>
</organism>
<protein>
    <recommendedName>
        <fullName evidence="4">Tetratricopeptide repeat-containing protein</fullName>
    </recommendedName>
</protein>
<keyword evidence="1" id="KW-0802">TPR repeat</keyword>
<evidence type="ECO:0000256" key="1">
    <source>
        <dbReference type="PROSITE-ProRule" id="PRU00339"/>
    </source>
</evidence>
<dbReference type="STRING" id="82805.SAMN04487998_3373"/>
<dbReference type="Gene3D" id="1.25.40.10">
    <property type="entry name" value="Tetratricopeptide repeat domain"/>
    <property type="match status" value="1"/>
</dbReference>
<sequence>MLARVKAPTRLFVVKTCHGLNNAVALKQANVPYILLDVEWIESMKSGSSDWLHLMVIGHEIGHHLLGHTSRQATQPGEQKSLELEADRFAGYVLGTYGLAGAQVAHVLRGFPDDSDPNSTHPAKAQRIIAVRAGVDLSKGAEENKLLESLTKDVGLNLTSVPYLVSMARGKFDRFLVTRDKRELQQAVNFYQQAIRFSADPMLAHELGAMFFADGSGDRYAQALEYVYSLTKNKAYLLELASYYSSSRNATAEGIMQKHKDKLMQPELVGSLNDRSALSFANYHLARLEVNRDEEAKWLPPLRQALEGIVSKPASLPATEAHALLIAETQNTLGLLALREGDFNEAKQQLVAAANYFGRPILPNDFYELLYSNKTLNQLSSLTNLALVSIRLADWTEGLAYVNKLDKVYHTYQASLTKKSQLAFDYSQVAYFKGRVHQGLKNYPQAILHYSEAIVLAPEPYLYYYRGTCQLSRGNETEACADFKKACSIDGHTACDRVKMLCR</sequence>
<dbReference type="InterPro" id="IPR019734">
    <property type="entry name" value="TPR_rpt"/>
</dbReference>
<evidence type="ECO:0000313" key="2">
    <source>
        <dbReference type="EMBL" id="SET97904.1"/>
    </source>
</evidence>
<dbReference type="InterPro" id="IPR011990">
    <property type="entry name" value="TPR-like_helical_dom_sf"/>
</dbReference>